<proteinExistence type="predicted"/>
<organism evidence="4">
    <name type="scientific">Tanacetum cinerariifolium</name>
    <name type="common">Dalmatian daisy</name>
    <name type="synonym">Chrysanthemum cinerariifolium</name>
    <dbReference type="NCBI Taxonomy" id="118510"/>
    <lineage>
        <taxon>Eukaryota</taxon>
        <taxon>Viridiplantae</taxon>
        <taxon>Streptophyta</taxon>
        <taxon>Embryophyta</taxon>
        <taxon>Tracheophyta</taxon>
        <taxon>Spermatophyta</taxon>
        <taxon>Magnoliopsida</taxon>
        <taxon>eudicotyledons</taxon>
        <taxon>Gunneridae</taxon>
        <taxon>Pentapetalae</taxon>
        <taxon>asterids</taxon>
        <taxon>campanulids</taxon>
        <taxon>Asterales</taxon>
        <taxon>Asteraceae</taxon>
        <taxon>Asteroideae</taxon>
        <taxon>Anthemideae</taxon>
        <taxon>Anthemidinae</taxon>
        <taxon>Tanacetum</taxon>
    </lineage>
</organism>
<dbReference type="AlphaFoldDB" id="A0A6L2KNS4"/>
<dbReference type="PANTHER" id="PTHR33018:SF34">
    <property type="entry name" value="OS02G0472350 PROTEIN"/>
    <property type="match status" value="1"/>
</dbReference>
<reference evidence="4" key="1">
    <citation type="journal article" date="2019" name="Sci. Rep.">
        <title>Draft genome of Tanacetum cinerariifolium, the natural source of mosquito coil.</title>
        <authorList>
            <person name="Yamashiro T."/>
            <person name="Shiraishi A."/>
            <person name="Satake H."/>
            <person name="Nakayama K."/>
        </authorList>
    </citation>
    <scope>NUCLEOTIDE SEQUENCE</scope>
</reference>
<accession>A0A6L2KNS4</accession>
<feature type="region of interest" description="Disordered" evidence="2">
    <location>
        <begin position="774"/>
        <end position="808"/>
    </location>
</feature>
<evidence type="ECO:0000256" key="1">
    <source>
        <dbReference type="SAM" id="Coils"/>
    </source>
</evidence>
<dbReference type="EMBL" id="BKCJ010002705">
    <property type="protein sequence ID" value="GEU50380.1"/>
    <property type="molecule type" value="Genomic_DNA"/>
</dbReference>
<feature type="compositionally biased region" description="Polar residues" evidence="2">
    <location>
        <begin position="790"/>
        <end position="808"/>
    </location>
</feature>
<dbReference type="PANTHER" id="PTHR33018">
    <property type="entry name" value="OS10G0338966 PROTEIN-RELATED"/>
    <property type="match status" value="1"/>
</dbReference>
<sequence>MALKDKGLEAIKQKISNKPIDYVKLNKLYEDFGKCFIPQQELSVDETLWYHMLNPSTKSSDALPFKIEAPKELPKVSLVNKSLKKLKLYLANFEKVVKIRTTPNARTEGMFKLDLEPLAHRLLQNRKIHLEYLKNTQEQAHILQGIVQQAEAKKPLDNALDFALKNVNSRAKSAKKHKKQNMWKPTGHVFIEVGFKLKPTGRTFTIVGKRSQLINFVSKFLGTVRFENNHISIIMGQKQSTQPVTPKTALIRLRYDKAPYELMQVKKPELSFFYVFGALCYPTNDNDDLGKLDAKADIVPVAATPRVIDLADSPMLTSINQDAPSASIPSTQEQEHSLRISQGFKESLKTPTFQDDPLNESSHEDSTSQGSSSNVLQIHTLLEHLGRWTKDHLIANVIDDPSRSVSTRKQLQTDVMWCFFNAFITSIEPKNIKQAMTEPSWIDAMKEEIHEFERLQVWELVSCPDKVCLIKLKWIYKVKTNEFGGVLKNKARLVAQGFRQKEGINFEESFTLVARIKAIRIFVANVAHKNMTIFQMDVKMAFLNGELKEERYFDVDLTVRKLVTRRLGQLLMDFRMKLKEKYILPNLNTPSKLNELPTKYSAIMKEKEWVEFVNYTIIDAYKIENKEIEADEEPPHGIMWFKGRVNKDGEFPDDEKKVDDKIKEGTLNLDDGTDAMIVVFGKEKGGYAREVGSGVTYKRYCDLPRRRQATDERIELLQTQLDNKRSEHQPKDVLVKKLSNEMIETKGMLSQLMNQLAAQRVQLNLSSQLPVASDALNTNWPKKTPKSRRNGSPDSQSQGNVSPTQELPTKSNIIALGTVYKSDGKQMFHNQVLPNDCYKVKIDSSLVDAACIPDVGNNGLKIVKDGVGGFFV</sequence>
<feature type="domain" description="Reverse transcriptase Ty1/copia-type" evidence="3">
    <location>
        <begin position="456"/>
        <end position="553"/>
    </location>
</feature>
<evidence type="ECO:0000256" key="2">
    <source>
        <dbReference type="SAM" id="MobiDB-lite"/>
    </source>
</evidence>
<dbReference type="InterPro" id="IPR013103">
    <property type="entry name" value="RVT_2"/>
</dbReference>
<gene>
    <name evidence="4" type="ORF">Tci_022358</name>
</gene>
<comment type="caution">
    <text evidence="4">The sequence shown here is derived from an EMBL/GenBank/DDBJ whole genome shotgun (WGS) entry which is preliminary data.</text>
</comment>
<feature type="coiled-coil region" evidence="1">
    <location>
        <begin position="707"/>
        <end position="755"/>
    </location>
</feature>
<protein>
    <submittedName>
        <fullName evidence="4">Retrovirus-related Pol polyprotein from transposon TNT 1-94</fullName>
    </submittedName>
</protein>
<feature type="region of interest" description="Disordered" evidence="2">
    <location>
        <begin position="349"/>
        <end position="372"/>
    </location>
</feature>
<evidence type="ECO:0000259" key="3">
    <source>
        <dbReference type="Pfam" id="PF07727"/>
    </source>
</evidence>
<dbReference type="Pfam" id="PF07727">
    <property type="entry name" value="RVT_2"/>
    <property type="match status" value="1"/>
</dbReference>
<evidence type="ECO:0000313" key="4">
    <source>
        <dbReference type="EMBL" id="GEU50380.1"/>
    </source>
</evidence>
<name>A0A6L2KNS4_TANCI</name>
<keyword evidence="1" id="KW-0175">Coiled coil</keyword>